<sequence>MFIQRPRQGCENEKLVGLEPFTQVELVSGRDNKGSAGNSLQSSQIKTELTLQDFKLLAVLGRGHFGKVLLSEYKRTGGLYAIKALKKGDIVARDEAESLMCEKRIFETVNSSQHPFLINLLACFQTVDHVCFVMEYTAGGDLMMHIHLDVFSEPRTM</sequence>
<proteinExistence type="predicted"/>
<feature type="domain" description="Protein kinase" evidence="10">
    <location>
        <begin position="54"/>
        <end position="157"/>
    </location>
</feature>
<reference evidence="11" key="1">
    <citation type="journal article" date="2022" name="bioRxiv">
        <title>Sequencing and chromosome-scale assembly of the giantPleurodeles waltlgenome.</title>
        <authorList>
            <person name="Brown T."/>
            <person name="Elewa A."/>
            <person name="Iarovenko S."/>
            <person name="Subramanian E."/>
            <person name="Araus A.J."/>
            <person name="Petzold A."/>
            <person name="Susuki M."/>
            <person name="Suzuki K.-i.T."/>
            <person name="Hayashi T."/>
            <person name="Toyoda A."/>
            <person name="Oliveira C."/>
            <person name="Osipova E."/>
            <person name="Leigh N.D."/>
            <person name="Simon A."/>
            <person name="Yun M.H."/>
        </authorList>
    </citation>
    <scope>NUCLEOTIDE SEQUENCE</scope>
    <source>
        <strain evidence="11">20211129_DDA</strain>
        <tissue evidence="11">Liver</tissue>
    </source>
</reference>
<comment type="catalytic activity">
    <reaction evidence="7">
        <text>L-threonyl-[protein] + ATP = O-phospho-L-threonyl-[protein] + ADP + H(+)</text>
        <dbReference type="Rhea" id="RHEA:46608"/>
        <dbReference type="Rhea" id="RHEA-COMP:11060"/>
        <dbReference type="Rhea" id="RHEA-COMP:11605"/>
        <dbReference type="ChEBI" id="CHEBI:15378"/>
        <dbReference type="ChEBI" id="CHEBI:30013"/>
        <dbReference type="ChEBI" id="CHEBI:30616"/>
        <dbReference type="ChEBI" id="CHEBI:61977"/>
        <dbReference type="ChEBI" id="CHEBI:456216"/>
        <dbReference type="EC" id="2.7.11.1"/>
    </reaction>
</comment>
<evidence type="ECO:0000256" key="9">
    <source>
        <dbReference type="PROSITE-ProRule" id="PRU10141"/>
    </source>
</evidence>
<dbReference type="InterPro" id="IPR050236">
    <property type="entry name" value="Ser_Thr_kinase_AGC"/>
</dbReference>
<evidence type="ECO:0000256" key="8">
    <source>
        <dbReference type="ARBA" id="ARBA00048679"/>
    </source>
</evidence>
<evidence type="ECO:0000256" key="5">
    <source>
        <dbReference type="ARBA" id="ARBA00022777"/>
    </source>
</evidence>
<dbReference type="GO" id="GO:0005524">
    <property type="term" value="F:ATP binding"/>
    <property type="evidence" value="ECO:0007669"/>
    <property type="project" value="UniProtKB-UniRule"/>
</dbReference>
<protein>
    <recommendedName>
        <fullName evidence="1">non-specific serine/threonine protein kinase</fullName>
        <ecNumber evidence="1">2.7.11.1</ecNumber>
    </recommendedName>
</protein>
<evidence type="ECO:0000256" key="2">
    <source>
        <dbReference type="ARBA" id="ARBA00022527"/>
    </source>
</evidence>
<dbReference type="PROSITE" id="PS50011">
    <property type="entry name" value="PROTEIN_KINASE_DOM"/>
    <property type="match status" value="1"/>
</dbReference>
<evidence type="ECO:0000313" key="11">
    <source>
        <dbReference type="EMBL" id="KAJ1172871.1"/>
    </source>
</evidence>
<keyword evidence="5" id="KW-0418">Kinase</keyword>
<gene>
    <name evidence="11" type="ORF">NDU88_004713</name>
</gene>
<keyword evidence="3" id="KW-0808">Transferase</keyword>
<accession>A0AAV7T9X5</accession>
<dbReference type="Pfam" id="PF00069">
    <property type="entry name" value="Pkinase"/>
    <property type="match status" value="1"/>
</dbReference>
<organism evidence="11 12">
    <name type="scientific">Pleurodeles waltl</name>
    <name type="common">Iberian ribbed newt</name>
    <dbReference type="NCBI Taxonomy" id="8319"/>
    <lineage>
        <taxon>Eukaryota</taxon>
        <taxon>Metazoa</taxon>
        <taxon>Chordata</taxon>
        <taxon>Craniata</taxon>
        <taxon>Vertebrata</taxon>
        <taxon>Euteleostomi</taxon>
        <taxon>Amphibia</taxon>
        <taxon>Batrachia</taxon>
        <taxon>Caudata</taxon>
        <taxon>Salamandroidea</taxon>
        <taxon>Salamandridae</taxon>
        <taxon>Pleurodelinae</taxon>
        <taxon>Pleurodeles</taxon>
    </lineage>
</organism>
<dbReference type="PANTHER" id="PTHR24356:SF246">
    <property type="entry name" value="SERINE_THREONINE-PROTEIN KINASE N1"/>
    <property type="match status" value="1"/>
</dbReference>
<keyword evidence="6 9" id="KW-0067">ATP-binding</keyword>
<keyword evidence="2" id="KW-0723">Serine/threonine-protein kinase</keyword>
<evidence type="ECO:0000256" key="1">
    <source>
        <dbReference type="ARBA" id="ARBA00012513"/>
    </source>
</evidence>
<dbReference type="InterPro" id="IPR000719">
    <property type="entry name" value="Prot_kinase_dom"/>
</dbReference>
<dbReference type="AlphaFoldDB" id="A0AAV7T9X5"/>
<evidence type="ECO:0000256" key="3">
    <source>
        <dbReference type="ARBA" id="ARBA00022679"/>
    </source>
</evidence>
<dbReference type="GO" id="GO:0004674">
    <property type="term" value="F:protein serine/threonine kinase activity"/>
    <property type="evidence" value="ECO:0007669"/>
    <property type="project" value="UniProtKB-KW"/>
</dbReference>
<evidence type="ECO:0000256" key="7">
    <source>
        <dbReference type="ARBA" id="ARBA00047899"/>
    </source>
</evidence>
<evidence type="ECO:0000259" key="10">
    <source>
        <dbReference type="PROSITE" id="PS50011"/>
    </source>
</evidence>
<dbReference type="InterPro" id="IPR011009">
    <property type="entry name" value="Kinase-like_dom_sf"/>
</dbReference>
<evidence type="ECO:0000256" key="6">
    <source>
        <dbReference type="ARBA" id="ARBA00022840"/>
    </source>
</evidence>
<dbReference type="SUPFAM" id="SSF56112">
    <property type="entry name" value="Protein kinase-like (PK-like)"/>
    <property type="match status" value="1"/>
</dbReference>
<dbReference type="InterPro" id="IPR017441">
    <property type="entry name" value="Protein_kinase_ATP_BS"/>
</dbReference>
<feature type="binding site" evidence="9">
    <location>
        <position position="83"/>
    </location>
    <ligand>
        <name>ATP</name>
        <dbReference type="ChEBI" id="CHEBI:30616"/>
    </ligand>
</feature>
<dbReference type="Gene3D" id="3.30.200.20">
    <property type="entry name" value="Phosphorylase Kinase, domain 1"/>
    <property type="match status" value="1"/>
</dbReference>
<dbReference type="EMBL" id="JANPWB010000007">
    <property type="protein sequence ID" value="KAJ1172871.1"/>
    <property type="molecule type" value="Genomic_DNA"/>
</dbReference>
<evidence type="ECO:0000256" key="4">
    <source>
        <dbReference type="ARBA" id="ARBA00022741"/>
    </source>
</evidence>
<dbReference type="PROSITE" id="PS00107">
    <property type="entry name" value="PROTEIN_KINASE_ATP"/>
    <property type="match status" value="1"/>
</dbReference>
<keyword evidence="12" id="KW-1185">Reference proteome</keyword>
<dbReference type="FunFam" id="3.30.200.20:FF:000058">
    <property type="entry name" value="Putative serine/threonine-protein kinase N2"/>
    <property type="match status" value="1"/>
</dbReference>
<name>A0AAV7T9X5_PLEWA</name>
<keyword evidence="4 9" id="KW-0547">Nucleotide-binding</keyword>
<dbReference type="GO" id="GO:0035556">
    <property type="term" value="P:intracellular signal transduction"/>
    <property type="evidence" value="ECO:0007669"/>
    <property type="project" value="TreeGrafter"/>
</dbReference>
<dbReference type="EC" id="2.7.11.1" evidence="1"/>
<dbReference type="Proteomes" id="UP001066276">
    <property type="component" value="Chromosome 4_1"/>
</dbReference>
<dbReference type="PANTHER" id="PTHR24356">
    <property type="entry name" value="SERINE/THREONINE-PROTEIN KINASE"/>
    <property type="match status" value="1"/>
</dbReference>
<comment type="caution">
    <text evidence="11">The sequence shown here is derived from an EMBL/GenBank/DDBJ whole genome shotgun (WGS) entry which is preliminary data.</text>
</comment>
<evidence type="ECO:0000313" key="12">
    <source>
        <dbReference type="Proteomes" id="UP001066276"/>
    </source>
</evidence>
<comment type="catalytic activity">
    <reaction evidence="8">
        <text>L-seryl-[protein] + ATP = O-phospho-L-seryl-[protein] + ADP + H(+)</text>
        <dbReference type="Rhea" id="RHEA:17989"/>
        <dbReference type="Rhea" id="RHEA-COMP:9863"/>
        <dbReference type="Rhea" id="RHEA-COMP:11604"/>
        <dbReference type="ChEBI" id="CHEBI:15378"/>
        <dbReference type="ChEBI" id="CHEBI:29999"/>
        <dbReference type="ChEBI" id="CHEBI:30616"/>
        <dbReference type="ChEBI" id="CHEBI:83421"/>
        <dbReference type="ChEBI" id="CHEBI:456216"/>
        <dbReference type="EC" id="2.7.11.1"/>
    </reaction>
</comment>